<keyword evidence="10" id="KW-0175">Coiled coil</keyword>
<keyword evidence="3 8" id="KW-0799">Topoisomerase</keyword>
<evidence type="ECO:0000256" key="9">
    <source>
        <dbReference type="PROSITE-ProRule" id="PRU01384"/>
    </source>
</evidence>
<keyword evidence="4 8" id="KW-0238">DNA-binding</keyword>
<dbReference type="SUPFAM" id="SSF56719">
    <property type="entry name" value="Type II DNA topoisomerase"/>
    <property type="match status" value="1"/>
</dbReference>
<sequence length="818" mass="92283">MAEAEKFLDLPLEDVLGDRFGRYSKYIIQERALPDARDGLKPVQRRILYAMLQDGNTADKPFRKAAKTVGNVIGNYHPHGDSSVYEAMVRMSQEWKSRLPLIEMHGNNGSIDGDPPAAMRYTEARLSSIAAELLKDIEKDTVEHIPNFDDSLQEPVVLPALYPNLLVNGSTGISSGYATDIPPHHLGEVIDATLLVMQKPACTVDELMTVLKGPDFPTGGIIQGVDGIKKAYETGRGKIVVRAKAEITEVRGGRKQIVISEIPYDVVKANLVKKMDEIRFDKKIEGIAEVRDDTDRTGLRIVVELKREADPHGILNYLYKTTDLQVSYNFNMVAIQNKTPKLLGLKEILNAYIDHQKEVVTNKSRFELEKAEKRQHIVEGLIKAVSVLDEVIAIIRSSRDKKDAKHNLMEQYHFTEVQAEAIVTLQLYRLTNTDVQTLENESEELAKEIEKLKGILSSEKKLLNVIKRQLQRVKKAYADDRKTVIEDEIEELKIDLEVMVPSEDVIVSITREGYVKRTSLRSYSASNEEPPGMKETDDLLFAQQLNTTDTLLIFTQNGRYIYMPVHQLPDIRWKDNAQHIGNIVQVEPDDILIQAIPVSEFNEDRFLVFFTKQGMVKRTALSAYQAQRYTRALVAVKLKDNDEVRNIQLTNGETDIFIGTHNGFGLRFPESEVSPVGQRAAGVKGINLKKNDTVVNGFCVPANNDSSWLIAMTQRGAMKKMSLKEFESGSRANRGVVMLRELKTKPHFIVGLELINQDVDVQIRTEEDQVSTQSTSSLRPVDRYNNGSFVIDVEESGNIREIWIKTDHLNITTEADKT</sequence>
<dbReference type="InterPro" id="IPR013760">
    <property type="entry name" value="Topo_IIA-like_dom_sf"/>
</dbReference>
<keyword evidence="13" id="KW-1185">Reference proteome</keyword>
<evidence type="ECO:0000313" key="12">
    <source>
        <dbReference type="EMBL" id="SFE36604.1"/>
    </source>
</evidence>
<evidence type="ECO:0000256" key="8">
    <source>
        <dbReference type="HAMAP-Rule" id="MF_00937"/>
    </source>
</evidence>
<dbReference type="Gene3D" id="3.30.1360.40">
    <property type="match status" value="1"/>
</dbReference>
<dbReference type="HAMAP" id="MF_00937">
    <property type="entry name" value="ParC_type2"/>
    <property type="match status" value="1"/>
</dbReference>
<comment type="catalytic activity">
    <reaction evidence="1 8 9">
        <text>ATP-dependent breakage, passage and rejoining of double-stranded DNA.</text>
        <dbReference type="EC" id="5.6.2.2"/>
    </reaction>
</comment>
<feature type="site" description="Interaction with DNA" evidence="8">
    <location>
        <position position="96"/>
    </location>
</feature>
<dbReference type="EC" id="5.6.2.2" evidence="8"/>
<keyword evidence="5 8" id="KW-0472">Membrane</keyword>
<evidence type="ECO:0000256" key="6">
    <source>
        <dbReference type="ARBA" id="ARBA00023235"/>
    </source>
</evidence>
<dbReference type="PROSITE" id="PS52040">
    <property type="entry name" value="TOPO_IIA"/>
    <property type="match status" value="1"/>
</dbReference>
<feature type="domain" description="Topo IIA-type catalytic" evidence="11">
    <location>
        <begin position="33"/>
        <end position="497"/>
    </location>
</feature>
<dbReference type="CDD" id="cd00187">
    <property type="entry name" value="TOP4c"/>
    <property type="match status" value="1"/>
</dbReference>
<evidence type="ECO:0000259" key="11">
    <source>
        <dbReference type="PROSITE" id="PS52040"/>
    </source>
</evidence>
<evidence type="ECO:0000256" key="5">
    <source>
        <dbReference type="ARBA" id="ARBA00023136"/>
    </source>
</evidence>
<dbReference type="InterPro" id="IPR006691">
    <property type="entry name" value="GyrA/parC_rep"/>
</dbReference>
<dbReference type="GO" id="GO:0005737">
    <property type="term" value="C:cytoplasm"/>
    <property type="evidence" value="ECO:0007669"/>
    <property type="project" value="TreeGrafter"/>
</dbReference>
<feature type="active site" description="O-(5'-phospho-DNA)-tyrosine intermediate" evidence="8 9">
    <location>
        <position position="121"/>
    </location>
</feature>
<comment type="function">
    <text evidence="8">Topoisomerase IV is essential for chromosome segregation. It relaxes supercoiled DNA. Performs the decatenation events required during the replication of a circular DNA molecule.</text>
</comment>
<dbReference type="GO" id="GO:0005694">
    <property type="term" value="C:chromosome"/>
    <property type="evidence" value="ECO:0007669"/>
    <property type="project" value="InterPro"/>
</dbReference>
<dbReference type="GO" id="GO:0009330">
    <property type="term" value="C:DNA topoisomerase type II (double strand cut, ATP-hydrolyzing) complex"/>
    <property type="evidence" value="ECO:0007669"/>
    <property type="project" value="TreeGrafter"/>
</dbReference>
<dbReference type="InterPro" id="IPR050220">
    <property type="entry name" value="Type_II_DNA_Topoisomerases"/>
</dbReference>
<dbReference type="PANTHER" id="PTHR43493:SF9">
    <property type="entry name" value="DNA TOPOISOMERASE 4 SUBUNIT A"/>
    <property type="match status" value="1"/>
</dbReference>
<feature type="coiled-coil region" evidence="10">
    <location>
        <begin position="428"/>
        <end position="455"/>
    </location>
</feature>
<feature type="site" description="Transition state stabilizer" evidence="8">
    <location>
        <position position="120"/>
    </location>
</feature>
<evidence type="ECO:0000256" key="7">
    <source>
        <dbReference type="ARBA" id="ARBA00063644"/>
    </source>
</evidence>
<dbReference type="GO" id="GO:0006265">
    <property type="term" value="P:DNA topological change"/>
    <property type="evidence" value="ECO:0007669"/>
    <property type="project" value="UniProtKB-UniRule"/>
</dbReference>
<comment type="similarity">
    <text evidence="8">Belongs to the type II topoisomerase GyrA/ParC subunit family. ParC type 2 subfamily.</text>
</comment>
<dbReference type="NCBIfam" id="TIGR01063">
    <property type="entry name" value="gyrA"/>
    <property type="match status" value="1"/>
</dbReference>
<dbReference type="Gene3D" id="1.10.268.10">
    <property type="entry name" value="Topoisomerase, domain 3"/>
    <property type="match status" value="1"/>
</dbReference>
<name>A0A1I1ZXP5_9BACI</name>
<dbReference type="RefSeq" id="WP_091656951.1">
    <property type="nucleotide sequence ID" value="NZ_FONT01000001.1"/>
</dbReference>
<evidence type="ECO:0000256" key="10">
    <source>
        <dbReference type="SAM" id="Coils"/>
    </source>
</evidence>
<feature type="site" description="Interaction with DNA" evidence="8">
    <location>
        <position position="90"/>
    </location>
</feature>
<accession>A0A1I1ZXP5</accession>
<dbReference type="GO" id="GO:0019897">
    <property type="term" value="C:extrinsic component of plasma membrane"/>
    <property type="evidence" value="ECO:0007669"/>
    <property type="project" value="UniProtKB-UniRule"/>
</dbReference>
<dbReference type="NCBIfam" id="NF004044">
    <property type="entry name" value="PRK05561.1"/>
    <property type="match status" value="1"/>
</dbReference>
<feature type="site" description="Interaction with DNA" evidence="8">
    <location>
        <position position="77"/>
    </location>
</feature>
<evidence type="ECO:0000256" key="3">
    <source>
        <dbReference type="ARBA" id="ARBA00023029"/>
    </source>
</evidence>
<gene>
    <name evidence="8" type="primary">parC</name>
    <name evidence="12" type="ORF">SAMN05192532_101525</name>
</gene>
<dbReference type="OrthoDB" id="9806486at2"/>
<dbReference type="GO" id="GO:0007059">
    <property type="term" value="P:chromosome segregation"/>
    <property type="evidence" value="ECO:0007669"/>
    <property type="project" value="UniProtKB-UniRule"/>
</dbReference>
<dbReference type="InterPro" id="IPR002205">
    <property type="entry name" value="Topo_IIA_dom_A"/>
</dbReference>
<feature type="site" description="Interaction with DNA" evidence="8">
    <location>
        <position position="41"/>
    </location>
</feature>
<dbReference type="SMART" id="SM00434">
    <property type="entry name" value="TOP4c"/>
    <property type="match status" value="1"/>
</dbReference>
<comment type="subcellular location">
    <subcellularLocation>
        <location evidence="8">Cell membrane</location>
        <topology evidence="8">Peripheral membrane protein</topology>
    </subcellularLocation>
</comment>
<dbReference type="AlphaFoldDB" id="A0A1I1ZXP5"/>
<dbReference type="InterPro" id="IPR005741">
    <property type="entry name" value="TopoIV_A_Gpos"/>
</dbReference>
<dbReference type="Gene3D" id="2.120.10.90">
    <property type="entry name" value="DNA gyrase/topoisomerase IV, subunit A, C-terminal"/>
    <property type="match status" value="1"/>
</dbReference>
<comment type="subunit">
    <text evidence="7 8">Heterotetramer composed of ParC and ParE.</text>
</comment>
<dbReference type="GO" id="GO:0034335">
    <property type="term" value="F:DNA negative supercoiling activity"/>
    <property type="evidence" value="ECO:0007669"/>
    <property type="project" value="UniProtKB-ARBA"/>
</dbReference>
<evidence type="ECO:0000256" key="4">
    <source>
        <dbReference type="ARBA" id="ARBA00023125"/>
    </source>
</evidence>
<organism evidence="12 13">
    <name type="scientific">Alteribacillus iranensis</name>
    <dbReference type="NCBI Taxonomy" id="930128"/>
    <lineage>
        <taxon>Bacteria</taxon>
        <taxon>Bacillati</taxon>
        <taxon>Bacillota</taxon>
        <taxon>Bacilli</taxon>
        <taxon>Bacillales</taxon>
        <taxon>Bacillaceae</taxon>
        <taxon>Alteribacillus</taxon>
    </lineage>
</organism>
<dbReference type="PANTHER" id="PTHR43493">
    <property type="entry name" value="DNA GYRASE/TOPOISOMERASE SUBUNIT A"/>
    <property type="match status" value="1"/>
</dbReference>
<evidence type="ECO:0000256" key="1">
    <source>
        <dbReference type="ARBA" id="ARBA00000185"/>
    </source>
</evidence>
<dbReference type="FunFam" id="2.120.10.90:FF:000005">
    <property type="entry name" value="DNA topoisomerase 4 subunit A"/>
    <property type="match status" value="1"/>
</dbReference>
<proteinExistence type="inferred from homology"/>
<dbReference type="Pfam" id="PF00521">
    <property type="entry name" value="DNA_topoisoIV"/>
    <property type="match status" value="1"/>
</dbReference>
<dbReference type="GO" id="GO:0003677">
    <property type="term" value="F:DNA binding"/>
    <property type="evidence" value="ECO:0007669"/>
    <property type="project" value="UniProtKB-UniRule"/>
</dbReference>
<dbReference type="GO" id="GO:0005524">
    <property type="term" value="F:ATP binding"/>
    <property type="evidence" value="ECO:0007669"/>
    <property type="project" value="InterPro"/>
</dbReference>
<dbReference type="InterPro" id="IPR035516">
    <property type="entry name" value="Gyrase/topoIV_suA_C"/>
</dbReference>
<dbReference type="FunFam" id="3.30.1360.40:FF:000002">
    <property type="entry name" value="DNA gyrase subunit A"/>
    <property type="match status" value="1"/>
</dbReference>
<protein>
    <recommendedName>
        <fullName evidence="8">DNA topoisomerase 4 subunit A</fullName>
        <ecNumber evidence="8">5.6.2.2</ecNumber>
    </recommendedName>
    <alternativeName>
        <fullName evidence="8">Topoisomerase IV subunit A</fullName>
    </alternativeName>
</protein>
<dbReference type="InterPro" id="IPR013757">
    <property type="entry name" value="Topo_IIA_A_a_sf"/>
</dbReference>
<dbReference type="EMBL" id="FONT01000001">
    <property type="protein sequence ID" value="SFE36604.1"/>
    <property type="molecule type" value="Genomic_DNA"/>
</dbReference>
<keyword evidence="6 8" id="KW-0413">Isomerase</keyword>
<dbReference type="NCBIfam" id="TIGR01061">
    <property type="entry name" value="parC_Gpos"/>
    <property type="match status" value="1"/>
</dbReference>
<dbReference type="InterPro" id="IPR013758">
    <property type="entry name" value="Topo_IIA_A/C_ab"/>
</dbReference>
<dbReference type="Pfam" id="PF03989">
    <property type="entry name" value="DNA_gyraseA_C"/>
    <property type="match status" value="5"/>
</dbReference>
<dbReference type="FunFam" id="1.10.268.10:FF:000001">
    <property type="entry name" value="DNA gyrase subunit A"/>
    <property type="match status" value="1"/>
</dbReference>
<evidence type="ECO:0000256" key="2">
    <source>
        <dbReference type="ARBA" id="ARBA00022475"/>
    </source>
</evidence>
<dbReference type="FunFam" id="3.90.199.10:FF:000001">
    <property type="entry name" value="DNA gyrase subunit A"/>
    <property type="match status" value="1"/>
</dbReference>
<feature type="site" description="Interaction with DNA" evidence="8">
    <location>
        <position position="79"/>
    </location>
</feature>
<reference evidence="12 13" key="1">
    <citation type="submission" date="2016-10" db="EMBL/GenBank/DDBJ databases">
        <authorList>
            <person name="de Groot N.N."/>
        </authorList>
    </citation>
    <scope>NUCLEOTIDE SEQUENCE [LARGE SCALE GENOMIC DNA]</scope>
    <source>
        <strain evidence="12 13">DSM 23995</strain>
    </source>
</reference>
<keyword evidence="2 8" id="KW-1003">Cell membrane</keyword>
<evidence type="ECO:0000313" key="13">
    <source>
        <dbReference type="Proteomes" id="UP000199516"/>
    </source>
</evidence>
<dbReference type="STRING" id="930128.SAMN05192532_101525"/>
<dbReference type="Gene3D" id="3.90.199.10">
    <property type="entry name" value="Topoisomerase II, domain 5"/>
    <property type="match status" value="1"/>
</dbReference>
<dbReference type="SUPFAM" id="SSF101904">
    <property type="entry name" value="GyrA/ParC C-terminal domain-like"/>
    <property type="match status" value="1"/>
</dbReference>
<dbReference type="Proteomes" id="UP000199516">
    <property type="component" value="Unassembled WGS sequence"/>
</dbReference>